<keyword evidence="4" id="KW-1185">Reference proteome</keyword>
<dbReference type="SMART" id="SM00584">
    <property type="entry name" value="TLDc"/>
    <property type="match status" value="1"/>
</dbReference>
<dbReference type="PROSITE" id="PS50097">
    <property type="entry name" value="BTB"/>
    <property type="match status" value="1"/>
</dbReference>
<dbReference type="CDD" id="cd18186">
    <property type="entry name" value="BTB_POZ_ZBTB_KLHL-like"/>
    <property type="match status" value="1"/>
</dbReference>
<reference evidence="3 4" key="1">
    <citation type="submission" date="2014-02" db="EMBL/GenBank/DDBJ databases">
        <title>Single nucleus genome sequencing reveals high similarity among nuclei of an endomycorrhizal fungus.</title>
        <authorList>
            <person name="Lin K."/>
            <person name="Geurts R."/>
            <person name="Zhang Z."/>
            <person name="Limpens E."/>
            <person name="Saunders D.G."/>
            <person name="Mu D."/>
            <person name="Pang E."/>
            <person name="Cao H."/>
            <person name="Cha H."/>
            <person name="Lin T."/>
            <person name="Zhou Q."/>
            <person name="Shang Y."/>
            <person name="Li Y."/>
            <person name="Ivanov S."/>
            <person name="Sharma T."/>
            <person name="Velzen R.V."/>
            <person name="Ruijter N.D."/>
            <person name="Aanen D.K."/>
            <person name="Win J."/>
            <person name="Kamoun S."/>
            <person name="Bisseling T."/>
            <person name="Huang S."/>
        </authorList>
    </citation>
    <scope>NUCLEOTIDE SEQUENCE [LARGE SCALE GENOMIC DNA]</scope>
    <source>
        <strain evidence="4">DAOM197198w</strain>
    </source>
</reference>
<evidence type="ECO:0000313" key="3">
    <source>
        <dbReference type="EMBL" id="EXX75292.1"/>
    </source>
</evidence>
<dbReference type="InterPro" id="IPR011333">
    <property type="entry name" value="SKP1/BTB/POZ_sf"/>
</dbReference>
<dbReference type="SUPFAM" id="SSF54695">
    <property type="entry name" value="POZ domain"/>
    <property type="match status" value="1"/>
</dbReference>
<dbReference type="EMBL" id="JEMT01012470">
    <property type="protein sequence ID" value="EXX75292.1"/>
    <property type="molecule type" value="Genomic_DNA"/>
</dbReference>
<protein>
    <recommendedName>
        <fullName evidence="5">Kelch-like protein 17</fullName>
    </recommendedName>
</protein>
<dbReference type="OrthoDB" id="298084at2759"/>
<evidence type="ECO:0008006" key="5">
    <source>
        <dbReference type="Google" id="ProtNLM"/>
    </source>
</evidence>
<dbReference type="PANTHER" id="PTHR24410:SF23">
    <property type="entry name" value="BTB DOMAIN-CONTAINING PROTEIN-RELATED"/>
    <property type="match status" value="1"/>
</dbReference>
<dbReference type="Pfam" id="PF00651">
    <property type="entry name" value="BTB"/>
    <property type="match status" value="1"/>
</dbReference>
<dbReference type="HOGENOM" id="CLU_021542_0_1_1"/>
<dbReference type="Pfam" id="PF07534">
    <property type="entry name" value="TLD"/>
    <property type="match status" value="1"/>
</dbReference>
<evidence type="ECO:0000259" key="2">
    <source>
        <dbReference type="PROSITE" id="PS51886"/>
    </source>
</evidence>
<dbReference type="SMART" id="SM00875">
    <property type="entry name" value="BACK"/>
    <property type="match status" value="1"/>
</dbReference>
<dbReference type="InterPro" id="IPR000210">
    <property type="entry name" value="BTB/POZ_dom"/>
</dbReference>
<name>A0A015K0J4_RHIIW</name>
<feature type="domain" description="TLDc" evidence="2">
    <location>
        <begin position="298"/>
        <end position="472"/>
    </location>
</feature>
<dbReference type="SMART" id="SM00225">
    <property type="entry name" value="BTB"/>
    <property type="match status" value="1"/>
</dbReference>
<evidence type="ECO:0000259" key="1">
    <source>
        <dbReference type="PROSITE" id="PS50097"/>
    </source>
</evidence>
<accession>A0A015K0J4</accession>
<evidence type="ECO:0000313" key="4">
    <source>
        <dbReference type="Proteomes" id="UP000022910"/>
    </source>
</evidence>
<dbReference type="InterPro" id="IPR006571">
    <property type="entry name" value="TLDc_dom"/>
</dbReference>
<dbReference type="Gene3D" id="3.30.710.10">
    <property type="entry name" value="Potassium Channel Kv1.1, Chain A"/>
    <property type="match status" value="1"/>
</dbReference>
<dbReference type="PANTHER" id="PTHR24410">
    <property type="entry name" value="HL07962P-RELATED"/>
    <property type="match status" value="1"/>
</dbReference>
<sequence length="475" mass="55336">MDTKFYDDLSHDFLLMMNDAEDYNVIIQTGEDPNIKEFRAHSNVLRARSPYFKSALSTKSITKNNNMIEFKKPNIRPTAFEIILKYIYTGEMDLSNHSGEDILGVVVASDELLPEKYFKYAQDHLIGKQANWIKQNFILILHTVFKLPSCKKLLDYCVNSICANPQPFITSKDFPSLDKDIFYELLKREDLRIEEAVAWESLIKWSIEQTPGLGSKNDDKTKWNDNNYKALKRTLSHFLPLIRFVEISHADFYDKVRPYKAVIPENIYEEISEFYYKNTLPKTTTFPPRKLKVRIESKLIRLKLASIIAGWIEGTDGNYLSYKYNFDLLYRGSKDGINTNTFRTKCNDQGPCLVLVKSQQSTKIYGGYNPLQFTNDSGQWKYTHESFIFSFESGKDIQDMKISRVNSASYAIYECSNYGFSFGNTFYMNSDHKIYFNNNQGYYDDKFNNIRSPYVNQNDSFVPKEIEVFKLTKAS</sequence>
<dbReference type="AlphaFoldDB" id="A0A015K0J4"/>
<organism evidence="3 4">
    <name type="scientific">Rhizophagus irregularis (strain DAOM 197198w)</name>
    <name type="common">Glomus intraradices</name>
    <dbReference type="NCBI Taxonomy" id="1432141"/>
    <lineage>
        <taxon>Eukaryota</taxon>
        <taxon>Fungi</taxon>
        <taxon>Fungi incertae sedis</taxon>
        <taxon>Mucoromycota</taxon>
        <taxon>Glomeromycotina</taxon>
        <taxon>Glomeromycetes</taxon>
        <taxon>Glomerales</taxon>
        <taxon>Glomeraceae</taxon>
        <taxon>Rhizophagus</taxon>
    </lineage>
</organism>
<feature type="domain" description="BTB" evidence="1">
    <location>
        <begin position="23"/>
        <end position="96"/>
    </location>
</feature>
<proteinExistence type="predicted"/>
<dbReference type="PROSITE" id="PS51886">
    <property type="entry name" value="TLDC"/>
    <property type="match status" value="1"/>
</dbReference>
<dbReference type="InterPro" id="IPR011705">
    <property type="entry name" value="BACK"/>
</dbReference>
<comment type="caution">
    <text evidence="3">The sequence shown here is derived from an EMBL/GenBank/DDBJ whole genome shotgun (WGS) entry which is preliminary data.</text>
</comment>
<dbReference type="InterPro" id="IPR051481">
    <property type="entry name" value="BTB-POZ/Galectin-3-binding"/>
</dbReference>
<dbReference type="Pfam" id="PF07707">
    <property type="entry name" value="BACK"/>
    <property type="match status" value="1"/>
</dbReference>
<dbReference type="Gene3D" id="1.25.40.420">
    <property type="match status" value="1"/>
</dbReference>
<dbReference type="SMR" id="A0A015K0J4"/>
<dbReference type="Proteomes" id="UP000022910">
    <property type="component" value="Unassembled WGS sequence"/>
</dbReference>
<gene>
    <name evidence="3" type="ORF">RirG_043080</name>
</gene>